<sequence>MLRKYLYGLMSTCYYLLACVHVRNATECTVLLVMSMTCLSMAVQDHSAE</sequence>
<organism evidence="1 2">
    <name type="scientific">Gemmata massiliana</name>
    <dbReference type="NCBI Taxonomy" id="1210884"/>
    <lineage>
        <taxon>Bacteria</taxon>
        <taxon>Pseudomonadati</taxon>
        <taxon>Planctomycetota</taxon>
        <taxon>Planctomycetia</taxon>
        <taxon>Gemmatales</taxon>
        <taxon>Gemmataceae</taxon>
        <taxon>Gemmata</taxon>
    </lineage>
</organism>
<name>A0A6P2CY66_9BACT</name>
<proteinExistence type="predicted"/>
<dbReference type="EMBL" id="LR593886">
    <property type="protein sequence ID" value="VTR94068.1"/>
    <property type="molecule type" value="Genomic_DNA"/>
</dbReference>
<reference evidence="1 2" key="1">
    <citation type="submission" date="2019-05" db="EMBL/GenBank/DDBJ databases">
        <authorList>
            <consortium name="Science for Life Laboratories"/>
        </authorList>
    </citation>
    <scope>NUCLEOTIDE SEQUENCE [LARGE SCALE GENOMIC DNA]</scope>
    <source>
        <strain evidence="1">Soil9</strain>
    </source>
</reference>
<gene>
    <name evidence="1" type="ORF">SOIL9_36460</name>
</gene>
<keyword evidence="2" id="KW-1185">Reference proteome</keyword>
<accession>A0A6P2CY66</accession>
<dbReference type="Proteomes" id="UP000464178">
    <property type="component" value="Chromosome"/>
</dbReference>
<evidence type="ECO:0000313" key="2">
    <source>
        <dbReference type="Proteomes" id="UP000464178"/>
    </source>
</evidence>
<evidence type="ECO:0000313" key="1">
    <source>
        <dbReference type="EMBL" id="VTR94068.1"/>
    </source>
</evidence>
<dbReference type="AlphaFoldDB" id="A0A6P2CY66"/>
<dbReference type="KEGG" id="gms:SOIL9_36460"/>
<protein>
    <submittedName>
        <fullName evidence="1">Uncharacterized protein</fullName>
    </submittedName>
</protein>